<dbReference type="RefSeq" id="WP_034643532.1">
    <property type="nucleotide sequence ID" value="NZ_CBCSJC010000035.1"/>
</dbReference>
<evidence type="ECO:0000313" key="3">
    <source>
        <dbReference type="Proteomes" id="UP000027822"/>
    </source>
</evidence>
<keyword evidence="1" id="KW-0175">Coiled coil</keyword>
<protein>
    <recommendedName>
        <fullName evidence="4">Phage protein</fullName>
    </recommendedName>
</protein>
<comment type="caution">
    <text evidence="2">The sequence shown here is derived from an EMBL/GenBank/DDBJ whole genome shotgun (WGS) entry which is preliminary data.</text>
</comment>
<gene>
    <name evidence="2" type="ORF">BAMA_15570</name>
</gene>
<dbReference type="EMBL" id="JOTN01000031">
    <property type="protein sequence ID" value="KEK17374.1"/>
    <property type="molecule type" value="Genomic_DNA"/>
</dbReference>
<dbReference type="STRING" id="574376.BAMA_15570"/>
<dbReference type="Proteomes" id="UP000027822">
    <property type="component" value="Unassembled WGS sequence"/>
</dbReference>
<organism evidence="2 3">
    <name type="scientific">Bacillus manliponensis</name>
    <dbReference type="NCBI Taxonomy" id="574376"/>
    <lineage>
        <taxon>Bacteria</taxon>
        <taxon>Bacillati</taxon>
        <taxon>Bacillota</taxon>
        <taxon>Bacilli</taxon>
        <taxon>Bacillales</taxon>
        <taxon>Bacillaceae</taxon>
        <taxon>Bacillus</taxon>
        <taxon>Bacillus cereus group</taxon>
    </lineage>
</organism>
<evidence type="ECO:0008006" key="4">
    <source>
        <dbReference type="Google" id="ProtNLM"/>
    </source>
</evidence>
<reference evidence="2 3" key="1">
    <citation type="submission" date="2014-06" db="EMBL/GenBank/DDBJ databases">
        <title>Draft genome sequence of Bacillus manliponensis JCM 15802 (MCCC 1A00708).</title>
        <authorList>
            <person name="Lai Q."/>
            <person name="Liu Y."/>
            <person name="Shao Z."/>
        </authorList>
    </citation>
    <scope>NUCLEOTIDE SEQUENCE [LARGE SCALE GENOMIC DNA]</scope>
    <source>
        <strain evidence="2 3">JCM 15802</strain>
    </source>
</reference>
<proteinExistence type="predicted"/>
<name>A0A073JQM6_9BACI</name>
<keyword evidence="3" id="KW-1185">Reference proteome</keyword>
<sequence length="101" mass="12171">MSIHRVLPKHRAKAQERITFVNHCMAQQRQALVEKDEVAFHKWVIDARLARRELAEMYRAKEQYNQEHERIRNVIRELKSRGVKVEMVQRVHNITLCEEVI</sequence>
<accession>A0A073JQM6</accession>
<evidence type="ECO:0000256" key="1">
    <source>
        <dbReference type="SAM" id="Coils"/>
    </source>
</evidence>
<dbReference type="AlphaFoldDB" id="A0A073JQM6"/>
<evidence type="ECO:0000313" key="2">
    <source>
        <dbReference type="EMBL" id="KEK17374.1"/>
    </source>
</evidence>
<dbReference type="OrthoDB" id="2950553at2"/>
<feature type="coiled-coil region" evidence="1">
    <location>
        <begin position="47"/>
        <end position="81"/>
    </location>
</feature>